<keyword evidence="1" id="KW-0863">Zinc-finger</keyword>
<evidence type="ECO:0000256" key="1">
    <source>
        <dbReference type="PROSITE-ProRule" id="PRU00723"/>
    </source>
</evidence>
<dbReference type="InterPro" id="IPR000571">
    <property type="entry name" value="Znf_CCCH"/>
</dbReference>
<dbReference type="PANTHER" id="PTHR46156:SF1">
    <property type="entry name" value="ZINC FINGER CCCH DOMAIN-CONTAINING PROTEIN 3"/>
    <property type="match status" value="1"/>
</dbReference>
<keyword evidence="1" id="KW-0479">Metal-binding</keyword>
<accession>A0ABR3Q8P9</accession>
<feature type="compositionally biased region" description="Low complexity" evidence="2">
    <location>
        <begin position="26"/>
        <end position="59"/>
    </location>
</feature>
<evidence type="ECO:0000256" key="2">
    <source>
        <dbReference type="SAM" id="MobiDB-lite"/>
    </source>
</evidence>
<dbReference type="PROSITE" id="PS50103">
    <property type="entry name" value="ZF_C3H1"/>
    <property type="match status" value="4"/>
</dbReference>
<sequence length="493" mass="53584">MPPMSAAERQKLLLQQEIAKLSGAISRHGSSSSSTSHHQSSYHPYRGYPPRGGSSYRGAPRGRGRGRGRGGSYSLDLRTSNASGSSTPVDRTKSAPGPSEREEGEVTPPQTDSEAKPAGESNRWVKKTSKGGNMSLMTVDKSNKLSSRPRPPRPPKVPAHIQVLQSSTDSSPGGTQGKRVVIDGVIFEFAEDGQKLVRLQELEPKKNATSTPTRQSLKYGGEQYRRTKRGDLVSRSTLAARRAEQAKKPCRYWTKTGRCERALTCPYKHTPGRIAICPAFMYDKCDLGDNCPLSHTPSAHNAPSCARFQATSTCYKGDKCKFPHVRVADDAPVCEAFAREGWCDREAGTCPELHIWECPEFHDKGTCSRGARCGLRHILRAEKAKKTAAAVAAAAPAAARPTTSGTTAPAAFDDQSEFIGFPGEVFSETDDDEDDDEDEDSDEEEEEEEEEDSDEEMDEDESVAEDSGKPQDPSSPSAINTDDDDELEVLGAV</sequence>
<feature type="region of interest" description="Disordered" evidence="2">
    <location>
        <begin position="23"/>
        <end position="159"/>
    </location>
</feature>
<feature type="compositionally biased region" description="Acidic residues" evidence="2">
    <location>
        <begin position="481"/>
        <end position="493"/>
    </location>
</feature>
<dbReference type="PANTHER" id="PTHR46156">
    <property type="entry name" value="CCCH ZINGC FINGER"/>
    <property type="match status" value="1"/>
</dbReference>
<feature type="compositionally biased region" description="Acidic residues" evidence="2">
    <location>
        <begin position="427"/>
        <end position="464"/>
    </location>
</feature>
<name>A0ABR3Q8P9_9TREE</name>
<organism evidence="4 5">
    <name type="scientific">Vanrija albida</name>
    <dbReference type="NCBI Taxonomy" id="181172"/>
    <lineage>
        <taxon>Eukaryota</taxon>
        <taxon>Fungi</taxon>
        <taxon>Dikarya</taxon>
        <taxon>Basidiomycota</taxon>
        <taxon>Agaricomycotina</taxon>
        <taxon>Tremellomycetes</taxon>
        <taxon>Trichosporonales</taxon>
        <taxon>Trichosporonaceae</taxon>
        <taxon>Vanrija</taxon>
    </lineage>
</organism>
<feature type="region of interest" description="Disordered" evidence="2">
    <location>
        <begin position="203"/>
        <end position="222"/>
    </location>
</feature>
<proteinExistence type="predicted"/>
<gene>
    <name evidence="4" type="ORF">Q8F55_001825</name>
</gene>
<keyword evidence="1" id="KW-0862">Zinc</keyword>
<feature type="zinc finger region" description="C3H1-type" evidence="1">
    <location>
        <begin position="299"/>
        <end position="327"/>
    </location>
</feature>
<feature type="domain" description="C3H1-type" evidence="3">
    <location>
        <begin position="244"/>
        <end position="272"/>
    </location>
</feature>
<evidence type="ECO:0000313" key="4">
    <source>
        <dbReference type="EMBL" id="KAL1410882.1"/>
    </source>
</evidence>
<protein>
    <recommendedName>
        <fullName evidence="3">C3H1-type domain-containing protein</fullName>
    </recommendedName>
</protein>
<feature type="domain" description="C3H1-type" evidence="3">
    <location>
        <begin position="276"/>
        <end position="298"/>
    </location>
</feature>
<dbReference type="GeneID" id="95982868"/>
<evidence type="ECO:0000259" key="3">
    <source>
        <dbReference type="PROSITE" id="PS50103"/>
    </source>
</evidence>
<feature type="zinc finger region" description="C3H1-type" evidence="1">
    <location>
        <begin position="276"/>
        <end position="298"/>
    </location>
</feature>
<feature type="zinc finger region" description="C3H1-type" evidence="1">
    <location>
        <begin position="244"/>
        <end position="272"/>
    </location>
</feature>
<dbReference type="EMBL" id="JBBXJM010000002">
    <property type="protein sequence ID" value="KAL1410882.1"/>
    <property type="molecule type" value="Genomic_DNA"/>
</dbReference>
<dbReference type="RefSeq" id="XP_069210826.1">
    <property type="nucleotide sequence ID" value="XM_069350440.1"/>
</dbReference>
<reference evidence="4 5" key="1">
    <citation type="submission" date="2023-08" db="EMBL/GenBank/DDBJ databases">
        <title>Annotated Genome Sequence of Vanrija albida AlHP1.</title>
        <authorList>
            <person name="Herzog R."/>
        </authorList>
    </citation>
    <scope>NUCLEOTIDE SEQUENCE [LARGE SCALE GENOMIC DNA]</scope>
    <source>
        <strain evidence="4 5">AlHP1</strain>
    </source>
</reference>
<feature type="domain" description="C3H1-type" evidence="3">
    <location>
        <begin position="357"/>
        <end position="380"/>
    </location>
</feature>
<dbReference type="SMART" id="SM00356">
    <property type="entry name" value="ZnF_C3H1"/>
    <property type="match status" value="5"/>
</dbReference>
<feature type="zinc finger region" description="C3H1-type" evidence="1">
    <location>
        <begin position="357"/>
        <end position="380"/>
    </location>
</feature>
<feature type="region of interest" description="Disordered" evidence="2">
    <location>
        <begin position="394"/>
        <end position="493"/>
    </location>
</feature>
<dbReference type="Proteomes" id="UP001565368">
    <property type="component" value="Unassembled WGS sequence"/>
</dbReference>
<feature type="compositionally biased region" description="Low complexity" evidence="2">
    <location>
        <begin position="394"/>
        <end position="411"/>
    </location>
</feature>
<feature type="compositionally biased region" description="Polar residues" evidence="2">
    <location>
        <begin position="77"/>
        <end position="89"/>
    </location>
</feature>
<comment type="caution">
    <text evidence="4">The sequence shown here is derived from an EMBL/GenBank/DDBJ whole genome shotgun (WGS) entry which is preliminary data.</text>
</comment>
<keyword evidence="5" id="KW-1185">Reference proteome</keyword>
<evidence type="ECO:0000313" key="5">
    <source>
        <dbReference type="Proteomes" id="UP001565368"/>
    </source>
</evidence>
<dbReference type="Gene3D" id="4.10.1000.10">
    <property type="entry name" value="Zinc finger, CCCH-type"/>
    <property type="match status" value="2"/>
</dbReference>
<feature type="compositionally biased region" description="Polar residues" evidence="2">
    <location>
        <begin position="207"/>
        <end position="216"/>
    </location>
</feature>
<feature type="domain" description="C3H1-type" evidence="3">
    <location>
        <begin position="299"/>
        <end position="327"/>
    </location>
</feature>